<dbReference type="PANTHER" id="PTHR31157:SF1">
    <property type="entry name" value="SCP DOMAIN-CONTAINING PROTEIN"/>
    <property type="match status" value="1"/>
</dbReference>
<feature type="transmembrane region" description="Helical" evidence="1">
    <location>
        <begin position="38"/>
        <end position="60"/>
    </location>
</feature>
<feature type="transmembrane region" description="Helical" evidence="1">
    <location>
        <begin position="296"/>
        <end position="317"/>
    </location>
</feature>
<dbReference type="Proteomes" id="UP000034493">
    <property type="component" value="Unassembled WGS sequence"/>
</dbReference>
<evidence type="ECO:0000256" key="1">
    <source>
        <dbReference type="SAM" id="Phobius"/>
    </source>
</evidence>
<dbReference type="InterPro" id="IPR035940">
    <property type="entry name" value="CAP_sf"/>
</dbReference>
<feature type="transmembrane region" description="Helical" evidence="1">
    <location>
        <begin position="264"/>
        <end position="284"/>
    </location>
</feature>
<evidence type="ECO:0000313" key="3">
    <source>
        <dbReference type="EMBL" id="KKS03780.1"/>
    </source>
</evidence>
<gene>
    <name evidence="3" type="ORF">UU56_C0015G0013</name>
</gene>
<dbReference type="CDD" id="cd05379">
    <property type="entry name" value="CAP_bacterial"/>
    <property type="match status" value="1"/>
</dbReference>
<dbReference type="Pfam" id="PF00188">
    <property type="entry name" value="CAP"/>
    <property type="match status" value="1"/>
</dbReference>
<comment type="caution">
    <text evidence="3">The sequence shown here is derived from an EMBL/GenBank/DDBJ whole genome shotgun (WGS) entry which is preliminary data.</text>
</comment>
<keyword evidence="1" id="KW-1133">Transmembrane helix</keyword>
<evidence type="ECO:0000259" key="2">
    <source>
        <dbReference type="Pfam" id="PF00188"/>
    </source>
</evidence>
<dbReference type="PANTHER" id="PTHR31157">
    <property type="entry name" value="SCP DOMAIN-CONTAINING PROTEIN"/>
    <property type="match status" value="1"/>
</dbReference>
<dbReference type="EMBL" id="LCBC01000015">
    <property type="protein sequence ID" value="KKS03780.1"/>
    <property type="molecule type" value="Genomic_DNA"/>
</dbReference>
<sequence>MTIEIVIQQKITRHFLRQYKHFVPHHDEQGQHRRAQALTLPALFLYLQVLVVLTAGLYLIRLKAPHILGTAKFTAEQIITLTNAARQKNDLPPLAFNDSLSQAAGAKAGDMFALDYWAHNSPTGNTPWSFITRAGYRYIFAGENLARDFSDAGSVVDAWMNSPSHRSNLLDKNFKDIGVAVVNDKFGGRDSTLVVQMFGTAVSAAPATQPLAQTPGEGLGQQIKPSPEAVIQTPITPQGVTAIVAGPAEVTVLATKQFSIAKGAALGLVSFIFLLFVLEAVVTLRRADLRLRSGIIAHLALLAFVLFAVWYATAGAII</sequence>
<protein>
    <recommendedName>
        <fullName evidence="2">SCP domain-containing protein</fullName>
    </recommendedName>
</protein>
<reference evidence="3 4" key="1">
    <citation type="journal article" date="2015" name="Nature">
        <title>rRNA introns, odd ribosomes, and small enigmatic genomes across a large radiation of phyla.</title>
        <authorList>
            <person name="Brown C.T."/>
            <person name="Hug L.A."/>
            <person name="Thomas B.C."/>
            <person name="Sharon I."/>
            <person name="Castelle C.J."/>
            <person name="Singh A."/>
            <person name="Wilkins M.J."/>
            <person name="Williams K.H."/>
            <person name="Banfield J.F."/>
        </authorList>
    </citation>
    <scope>NUCLEOTIDE SEQUENCE [LARGE SCALE GENOMIC DNA]</scope>
</reference>
<dbReference type="SUPFAM" id="SSF55797">
    <property type="entry name" value="PR-1-like"/>
    <property type="match status" value="1"/>
</dbReference>
<dbReference type="AlphaFoldDB" id="A0A0G0VSB7"/>
<dbReference type="InterPro" id="IPR014044">
    <property type="entry name" value="CAP_dom"/>
</dbReference>
<feature type="domain" description="SCP" evidence="2">
    <location>
        <begin position="81"/>
        <end position="198"/>
    </location>
</feature>
<proteinExistence type="predicted"/>
<evidence type="ECO:0000313" key="4">
    <source>
        <dbReference type="Proteomes" id="UP000034493"/>
    </source>
</evidence>
<keyword evidence="1" id="KW-0472">Membrane</keyword>
<organism evidence="3 4">
    <name type="scientific">Candidatus Curtissbacteria bacterium GW2011_GWA2_41_24</name>
    <dbReference type="NCBI Taxonomy" id="1618411"/>
    <lineage>
        <taxon>Bacteria</taxon>
        <taxon>Candidatus Curtissiibacteriota</taxon>
    </lineage>
</organism>
<name>A0A0G0VSB7_9BACT</name>
<keyword evidence="1" id="KW-0812">Transmembrane</keyword>
<accession>A0A0G0VSB7</accession>
<dbReference type="Gene3D" id="3.40.33.10">
    <property type="entry name" value="CAP"/>
    <property type="match status" value="1"/>
</dbReference>